<dbReference type="OrthoDB" id="3781334at2"/>
<keyword evidence="2" id="KW-1185">Reference proteome</keyword>
<sequence>MTSKTPETMTPGAEGLAVLAGVILLLEAAADRCLNFLAADPAPPGLEESFALSDLGLGARVAAIQACALLPADIELLDIQTAESRLDRDDPLELVCAAEALTRTVPIDSLPRGSSRVVVALCDLLREHG</sequence>
<dbReference type="AlphaFoldDB" id="A0A543HZL9"/>
<name>A0A543HZL9_9MICO</name>
<proteinExistence type="predicted"/>
<comment type="caution">
    <text evidence="1">The sequence shown here is derived from an EMBL/GenBank/DDBJ whole genome shotgun (WGS) entry which is preliminary data.</text>
</comment>
<dbReference type="RefSeq" id="WP_141841517.1">
    <property type="nucleotide sequence ID" value="NZ_VFPM01000001.1"/>
</dbReference>
<protein>
    <submittedName>
        <fullName evidence="1">Uncharacterized protein</fullName>
    </submittedName>
</protein>
<dbReference type="Proteomes" id="UP000316747">
    <property type="component" value="Unassembled WGS sequence"/>
</dbReference>
<organism evidence="1 2">
    <name type="scientific">Humibacillus xanthopallidus</name>
    <dbReference type="NCBI Taxonomy" id="412689"/>
    <lineage>
        <taxon>Bacteria</taxon>
        <taxon>Bacillati</taxon>
        <taxon>Actinomycetota</taxon>
        <taxon>Actinomycetes</taxon>
        <taxon>Micrococcales</taxon>
        <taxon>Intrasporangiaceae</taxon>
        <taxon>Humibacillus</taxon>
    </lineage>
</organism>
<gene>
    <name evidence="1" type="ORF">FBY41_0138</name>
</gene>
<dbReference type="EMBL" id="VFPM01000001">
    <property type="protein sequence ID" value="TQM63786.1"/>
    <property type="molecule type" value="Genomic_DNA"/>
</dbReference>
<reference evidence="1 2" key="1">
    <citation type="submission" date="2019-06" db="EMBL/GenBank/DDBJ databases">
        <title>Genome sequencing of plant associated microbes to promote plant fitness in Sorghum bicolor and Oryza sativa.</title>
        <authorList>
            <person name="Coleman-Derr D."/>
        </authorList>
    </citation>
    <scope>NUCLEOTIDE SEQUENCE [LARGE SCALE GENOMIC DNA]</scope>
    <source>
        <strain evidence="1 2">KV-663</strain>
    </source>
</reference>
<evidence type="ECO:0000313" key="2">
    <source>
        <dbReference type="Proteomes" id="UP000316747"/>
    </source>
</evidence>
<accession>A0A543HZL9</accession>
<evidence type="ECO:0000313" key="1">
    <source>
        <dbReference type="EMBL" id="TQM63786.1"/>
    </source>
</evidence>